<dbReference type="Ensembl" id="ENSNPET00000004804.1">
    <property type="protein sequence ID" value="ENSNPEP00000004694.1"/>
    <property type="gene ID" value="ENSNPEG00000003577.1"/>
</dbReference>
<comment type="subunit">
    <text evidence="8">Self-associates. Also heterodimer of MIP-1-alpha(4-69) and MIP-1-beta(3-69). Interacts with CCR1.</text>
</comment>
<comment type="similarity">
    <text evidence="2 9">Belongs to the intercrine beta (chemokine CC) family.</text>
</comment>
<keyword evidence="3 9" id="KW-0202">Cytokine</keyword>
<dbReference type="GO" id="GO:0005615">
    <property type="term" value="C:extracellular space"/>
    <property type="evidence" value="ECO:0007669"/>
    <property type="project" value="UniProtKB-KW"/>
</dbReference>
<keyword evidence="12" id="KW-1185">Reference proteome</keyword>
<dbReference type="InterPro" id="IPR039809">
    <property type="entry name" value="Chemokine_b/g/d"/>
</dbReference>
<comment type="subcellular location">
    <subcellularLocation>
        <location evidence="1 9">Secreted</location>
    </subcellularLocation>
</comment>
<reference evidence="11" key="1">
    <citation type="submission" date="2025-08" db="UniProtKB">
        <authorList>
            <consortium name="Ensembl"/>
        </authorList>
    </citation>
    <scope>IDENTIFICATION</scope>
</reference>
<keyword evidence="9" id="KW-0145">Chemotaxis</keyword>
<name>A0A8C6YT00_NOTPE</name>
<evidence type="ECO:0000313" key="11">
    <source>
        <dbReference type="Ensembl" id="ENSNPEP00000004694.1"/>
    </source>
</evidence>
<keyword evidence="6" id="KW-1015">Disulfide bond</keyword>
<dbReference type="InterPro" id="IPR001811">
    <property type="entry name" value="Chemokine_IL8-like_dom"/>
</dbReference>
<feature type="domain" description="Chemokine interleukin-8-like" evidence="10">
    <location>
        <begin position="38"/>
        <end position="96"/>
    </location>
</feature>
<protein>
    <recommendedName>
        <fullName evidence="9">C-C motif chemokine</fullName>
    </recommendedName>
</protein>
<accession>A0A8C6YT00</accession>
<evidence type="ECO:0000256" key="2">
    <source>
        <dbReference type="ARBA" id="ARBA00010868"/>
    </source>
</evidence>
<organism evidence="11 12">
    <name type="scientific">Nothoprocta perdicaria</name>
    <name type="common">Chilean tinamou</name>
    <name type="synonym">Crypturus perdicarius</name>
    <dbReference type="NCBI Taxonomy" id="30464"/>
    <lineage>
        <taxon>Eukaryota</taxon>
        <taxon>Metazoa</taxon>
        <taxon>Chordata</taxon>
        <taxon>Craniata</taxon>
        <taxon>Vertebrata</taxon>
        <taxon>Euteleostomi</taxon>
        <taxon>Archelosauria</taxon>
        <taxon>Archosauria</taxon>
        <taxon>Dinosauria</taxon>
        <taxon>Saurischia</taxon>
        <taxon>Theropoda</taxon>
        <taxon>Coelurosauria</taxon>
        <taxon>Aves</taxon>
        <taxon>Palaeognathae</taxon>
        <taxon>Tinamiformes</taxon>
        <taxon>Tinamidae</taxon>
        <taxon>Nothoprocta</taxon>
    </lineage>
</organism>
<dbReference type="Pfam" id="PF00048">
    <property type="entry name" value="IL8"/>
    <property type="match status" value="1"/>
</dbReference>
<dbReference type="Proteomes" id="UP000694420">
    <property type="component" value="Unplaced"/>
</dbReference>
<dbReference type="InterPro" id="IPR000827">
    <property type="entry name" value="Chemokine_CC_CS"/>
</dbReference>
<evidence type="ECO:0000313" key="12">
    <source>
        <dbReference type="Proteomes" id="UP000694420"/>
    </source>
</evidence>
<dbReference type="PROSITE" id="PS00472">
    <property type="entry name" value="SMALL_CYTOKINES_CC"/>
    <property type="match status" value="1"/>
</dbReference>
<feature type="chain" id="PRO_5034986796" description="C-C motif chemokine" evidence="9">
    <location>
        <begin position="19"/>
        <end position="107"/>
    </location>
</feature>
<reference evidence="11" key="2">
    <citation type="submission" date="2025-09" db="UniProtKB">
        <authorList>
            <consortium name="Ensembl"/>
        </authorList>
    </citation>
    <scope>IDENTIFICATION</scope>
</reference>
<evidence type="ECO:0000256" key="6">
    <source>
        <dbReference type="ARBA" id="ARBA00023157"/>
    </source>
</evidence>
<dbReference type="GO" id="GO:0006955">
    <property type="term" value="P:immune response"/>
    <property type="evidence" value="ECO:0007669"/>
    <property type="project" value="InterPro"/>
</dbReference>
<dbReference type="Gene3D" id="2.40.50.40">
    <property type="match status" value="1"/>
</dbReference>
<dbReference type="AlphaFoldDB" id="A0A8C6YT00"/>
<keyword evidence="4 9" id="KW-0964">Secreted</keyword>
<evidence type="ECO:0000256" key="9">
    <source>
        <dbReference type="RuleBase" id="RU361150"/>
    </source>
</evidence>
<evidence type="ECO:0000256" key="8">
    <source>
        <dbReference type="ARBA" id="ARBA00046726"/>
    </source>
</evidence>
<evidence type="ECO:0000256" key="7">
    <source>
        <dbReference type="ARBA" id="ARBA00044740"/>
    </source>
</evidence>
<dbReference type="GO" id="GO:0008009">
    <property type="term" value="F:chemokine activity"/>
    <property type="evidence" value="ECO:0007669"/>
    <property type="project" value="InterPro"/>
</dbReference>
<evidence type="ECO:0000256" key="1">
    <source>
        <dbReference type="ARBA" id="ARBA00004613"/>
    </source>
</evidence>
<evidence type="ECO:0000256" key="5">
    <source>
        <dbReference type="ARBA" id="ARBA00022729"/>
    </source>
</evidence>
<evidence type="ECO:0000256" key="3">
    <source>
        <dbReference type="ARBA" id="ARBA00022514"/>
    </source>
</evidence>
<dbReference type="CDD" id="cd00272">
    <property type="entry name" value="Chemokine_CC"/>
    <property type="match status" value="1"/>
</dbReference>
<dbReference type="PANTHER" id="PTHR12015:SF183">
    <property type="entry name" value="C-C MOTIF CHEMOKINE 3"/>
    <property type="match status" value="1"/>
</dbReference>
<comment type="function">
    <text evidence="7">Monokine with inflammatory and chemokinetic properties. Binds to CCR1, CCR4 and CCR5. One of the major HIV-suppressive factors produced by CD8+ T-cells. Recombinant MIP-1-alpha induces a dose-dependent inhibition of different strains of HIV-1, HIV-2, and simian immunodeficiency virus (SIV).</text>
</comment>
<dbReference type="PANTHER" id="PTHR12015">
    <property type="entry name" value="SMALL INDUCIBLE CYTOKINE A"/>
    <property type="match status" value="1"/>
</dbReference>
<evidence type="ECO:0000259" key="10">
    <source>
        <dbReference type="SMART" id="SM00199"/>
    </source>
</evidence>
<dbReference type="FunFam" id="2.40.50.40:FF:000002">
    <property type="entry name" value="C-C motif chemokine"/>
    <property type="match status" value="1"/>
</dbReference>
<dbReference type="SMART" id="SM00199">
    <property type="entry name" value="SCY"/>
    <property type="match status" value="1"/>
</dbReference>
<evidence type="ECO:0000256" key="4">
    <source>
        <dbReference type="ARBA" id="ARBA00022525"/>
    </source>
</evidence>
<dbReference type="InterPro" id="IPR036048">
    <property type="entry name" value="Interleukin_8-like_sf"/>
</dbReference>
<keyword evidence="5 9" id="KW-0732">Signal</keyword>
<dbReference type="SUPFAM" id="SSF54117">
    <property type="entry name" value="Interleukin 8-like chemokines"/>
    <property type="match status" value="1"/>
</dbReference>
<feature type="signal peptide" evidence="9">
    <location>
        <begin position="1"/>
        <end position="18"/>
    </location>
</feature>
<sequence length="107" mass="11685">WLIFSAALSSNLLLPAGASLHVVTSAHVSPLPDAVHVSGPCCLRYISREIPLSRVKAYEPTQSHCPQPGVIFTTRNDILLCVNPEDKWVQRIMKHLDDQAGKGTMAP</sequence>
<proteinExistence type="inferred from homology"/>